<reference evidence="2" key="1">
    <citation type="journal article" date="2005" name="Nature">
        <title>The map-based sequence of the rice genome.</title>
        <authorList>
            <consortium name="International rice genome sequencing project (IRGSP)"/>
            <person name="Matsumoto T."/>
            <person name="Wu J."/>
            <person name="Kanamori H."/>
            <person name="Katayose Y."/>
            <person name="Fujisawa M."/>
            <person name="Namiki N."/>
            <person name="Mizuno H."/>
            <person name="Yamamoto K."/>
            <person name="Antonio B.A."/>
            <person name="Baba T."/>
            <person name="Sakata K."/>
            <person name="Nagamura Y."/>
            <person name="Aoki H."/>
            <person name="Arikawa K."/>
            <person name="Arita K."/>
            <person name="Bito T."/>
            <person name="Chiden Y."/>
            <person name="Fujitsuka N."/>
            <person name="Fukunaka R."/>
            <person name="Hamada M."/>
            <person name="Harada C."/>
            <person name="Hayashi A."/>
            <person name="Hijishita S."/>
            <person name="Honda M."/>
            <person name="Hosokawa S."/>
            <person name="Ichikawa Y."/>
            <person name="Idonuma A."/>
            <person name="Iijima M."/>
            <person name="Ikeda M."/>
            <person name="Ikeno M."/>
            <person name="Ito K."/>
            <person name="Ito S."/>
            <person name="Ito T."/>
            <person name="Ito Y."/>
            <person name="Ito Y."/>
            <person name="Iwabuchi A."/>
            <person name="Kamiya K."/>
            <person name="Karasawa W."/>
            <person name="Kurita K."/>
            <person name="Katagiri S."/>
            <person name="Kikuta A."/>
            <person name="Kobayashi H."/>
            <person name="Kobayashi N."/>
            <person name="Machita K."/>
            <person name="Maehara T."/>
            <person name="Masukawa M."/>
            <person name="Mizubayashi T."/>
            <person name="Mukai Y."/>
            <person name="Nagasaki H."/>
            <person name="Nagata Y."/>
            <person name="Naito S."/>
            <person name="Nakashima M."/>
            <person name="Nakama Y."/>
            <person name="Nakamichi Y."/>
            <person name="Nakamura M."/>
            <person name="Meguro A."/>
            <person name="Negishi M."/>
            <person name="Ohta I."/>
            <person name="Ohta T."/>
            <person name="Okamoto M."/>
            <person name="Ono N."/>
            <person name="Saji S."/>
            <person name="Sakaguchi M."/>
            <person name="Sakai K."/>
            <person name="Shibata M."/>
            <person name="Shimokawa T."/>
            <person name="Song J."/>
            <person name="Takazaki Y."/>
            <person name="Terasawa K."/>
            <person name="Tsugane M."/>
            <person name="Tsuji K."/>
            <person name="Ueda S."/>
            <person name="Waki K."/>
            <person name="Yamagata H."/>
            <person name="Yamamoto M."/>
            <person name="Yamamoto S."/>
            <person name="Yamane H."/>
            <person name="Yoshiki S."/>
            <person name="Yoshihara R."/>
            <person name="Yukawa K."/>
            <person name="Zhong H."/>
            <person name="Yano M."/>
            <person name="Yuan Q."/>
            <person name="Ouyang S."/>
            <person name="Liu J."/>
            <person name="Jones K.M."/>
            <person name="Gansberger K."/>
            <person name="Moffat K."/>
            <person name="Hill J."/>
            <person name="Bera J."/>
            <person name="Fadrosh D."/>
            <person name="Jin S."/>
            <person name="Johri S."/>
            <person name="Kim M."/>
            <person name="Overton L."/>
            <person name="Reardon M."/>
            <person name="Tsitrin T."/>
            <person name="Vuong H."/>
            <person name="Weaver B."/>
            <person name="Ciecko A."/>
            <person name="Tallon L."/>
            <person name="Jackson J."/>
            <person name="Pai G."/>
            <person name="Aken S.V."/>
            <person name="Utterback T."/>
            <person name="Reidmuller S."/>
            <person name="Feldblyum T."/>
            <person name="Hsiao J."/>
            <person name="Zismann V."/>
            <person name="Iobst S."/>
            <person name="de Vazeille A.R."/>
            <person name="Buell C.R."/>
            <person name="Ying K."/>
            <person name="Li Y."/>
            <person name="Lu T."/>
            <person name="Huang Y."/>
            <person name="Zhao Q."/>
            <person name="Feng Q."/>
            <person name="Zhang L."/>
            <person name="Zhu J."/>
            <person name="Weng Q."/>
            <person name="Mu J."/>
            <person name="Lu Y."/>
            <person name="Fan D."/>
            <person name="Liu Y."/>
            <person name="Guan J."/>
            <person name="Zhang Y."/>
            <person name="Yu S."/>
            <person name="Liu X."/>
            <person name="Zhang Y."/>
            <person name="Hong G."/>
            <person name="Han B."/>
            <person name="Choisne N."/>
            <person name="Demange N."/>
            <person name="Orjeda G."/>
            <person name="Samain S."/>
            <person name="Cattolico L."/>
            <person name="Pelletier E."/>
            <person name="Couloux A."/>
            <person name="Segurens B."/>
            <person name="Wincker P."/>
            <person name="D'Hont A."/>
            <person name="Scarpelli C."/>
            <person name="Weissenbach J."/>
            <person name="Salanoubat M."/>
            <person name="Quetier F."/>
            <person name="Yu Y."/>
            <person name="Kim H.R."/>
            <person name="Rambo T."/>
            <person name="Currie J."/>
            <person name="Collura K."/>
            <person name="Luo M."/>
            <person name="Yang T."/>
            <person name="Ammiraju J.S.S."/>
            <person name="Engler F."/>
            <person name="Soderlund C."/>
            <person name="Wing R.A."/>
            <person name="Palmer L.E."/>
            <person name="de la Bastide M."/>
            <person name="Spiegel L."/>
            <person name="Nascimento L."/>
            <person name="Zutavern T."/>
            <person name="O'Shaughnessy A."/>
            <person name="Dike S."/>
            <person name="Dedhia N."/>
            <person name="Preston R."/>
            <person name="Balija V."/>
            <person name="McCombie W.R."/>
            <person name="Chow T."/>
            <person name="Chen H."/>
            <person name="Chung M."/>
            <person name="Chen C."/>
            <person name="Shaw J."/>
            <person name="Wu H."/>
            <person name="Hsiao K."/>
            <person name="Chao Y."/>
            <person name="Chu M."/>
            <person name="Cheng C."/>
            <person name="Hour A."/>
            <person name="Lee P."/>
            <person name="Lin S."/>
            <person name="Lin Y."/>
            <person name="Liou J."/>
            <person name="Liu S."/>
            <person name="Hsing Y."/>
            <person name="Raghuvanshi S."/>
            <person name="Mohanty A."/>
            <person name="Bharti A.K."/>
            <person name="Gaur A."/>
            <person name="Gupta V."/>
            <person name="Kumar D."/>
            <person name="Ravi V."/>
            <person name="Vij S."/>
            <person name="Kapur A."/>
            <person name="Khurana P."/>
            <person name="Khurana P."/>
            <person name="Khurana J.P."/>
            <person name="Tyagi A.K."/>
            <person name="Gaikwad K."/>
            <person name="Singh A."/>
            <person name="Dalal V."/>
            <person name="Srivastava S."/>
            <person name="Dixit A."/>
            <person name="Pal A.K."/>
            <person name="Ghazi I.A."/>
            <person name="Yadav M."/>
            <person name="Pandit A."/>
            <person name="Bhargava A."/>
            <person name="Sureshbabu K."/>
            <person name="Batra K."/>
            <person name="Sharma T.R."/>
            <person name="Mohapatra T."/>
            <person name="Singh N.K."/>
            <person name="Messing J."/>
            <person name="Nelson A.B."/>
            <person name="Fuks G."/>
            <person name="Kavchok S."/>
            <person name="Keizer G."/>
            <person name="Linton E."/>
            <person name="Llaca V."/>
            <person name="Song R."/>
            <person name="Tanyolac B."/>
            <person name="Young S."/>
            <person name="Ho-Il K."/>
            <person name="Hahn J.H."/>
            <person name="Sangsakoo G."/>
            <person name="Vanavichit A."/>
            <person name="de Mattos Luiz.A.T."/>
            <person name="Zimmer P.D."/>
            <person name="Malone G."/>
            <person name="Dellagostin O."/>
            <person name="de Oliveira A.C."/>
            <person name="Bevan M."/>
            <person name="Bancroft I."/>
            <person name="Minx P."/>
            <person name="Cordum H."/>
            <person name="Wilson R."/>
            <person name="Cheng Z."/>
            <person name="Jin W."/>
            <person name="Jiang J."/>
            <person name="Leong S.A."/>
            <person name="Iwama H."/>
            <person name="Gojobori T."/>
            <person name="Itoh T."/>
            <person name="Niimura Y."/>
            <person name="Fujii Y."/>
            <person name="Habara T."/>
            <person name="Sakai H."/>
            <person name="Sato Y."/>
            <person name="Wilson G."/>
            <person name="Kumar K."/>
            <person name="McCouch S."/>
            <person name="Juretic N."/>
            <person name="Hoen D."/>
            <person name="Wright S."/>
            <person name="Bruskiewich R."/>
            <person name="Bureau T."/>
            <person name="Miyao A."/>
            <person name="Hirochika H."/>
            <person name="Nishikawa T."/>
            <person name="Kadowaki K."/>
            <person name="Sugiura M."/>
            <person name="Burr B."/>
            <person name="Sasaki T."/>
        </authorList>
    </citation>
    <scope>NUCLEOTIDE SEQUENCE [LARGE SCALE GENOMIC DNA]</scope>
    <source>
        <strain evidence="2">cv. Nipponbare</strain>
    </source>
</reference>
<accession>Q9FRG5</accession>
<protein>
    <submittedName>
        <fullName evidence="1">Uncharacterized protein</fullName>
    </submittedName>
</protein>
<evidence type="ECO:0000313" key="1">
    <source>
        <dbReference type="EMBL" id="AAG46076.1"/>
    </source>
</evidence>
<dbReference type="PANTHER" id="PTHR33985:SF2">
    <property type="entry name" value="EXPRESSED PROTEIN"/>
    <property type="match status" value="1"/>
</dbReference>
<dbReference type="EMBL" id="AC079830">
    <property type="protein sequence ID" value="AAG46076.1"/>
    <property type="molecule type" value="Genomic_DNA"/>
</dbReference>
<gene>
    <name evidence="1" type="ordered locus">Os03g47170</name>
</gene>
<dbReference type="AlphaFoldDB" id="Q9FRG5"/>
<organism evidence="1 2">
    <name type="scientific">Oryza sativa subsp. japonica</name>
    <name type="common">Rice</name>
    <dbReference type="NCBI Taxonomy" id="39947"/>
    <lineage>
        <taxon>Eukaryota</taxon>
        <taxon>Viridiplantae</taxon>
        <taxon>Streptophyta</taxon>
        <taxon>Embryophyta</taxon>
        <taxon>Tracheophyta</taxon>
        <taxon>Spermatophyta</taxon>
        <taxon>Magnoliopsida</taxon>
        <taxon>Liliopsida</taxon>
        <taxon>Poales</taxon>
        <taxon>Poaceae</taxon>
        <taxon>BOP clade</taxon>
        <taxon>Oryzoideae</taxon>
        <taxon>Oryzeae</taxon>
        <taxon>Oryzinae</taxon>
        <taxon>Oryza</taxon>
        <taxon>Oryza sativa</taxon>
    </lineage>
</organism>
<proteinExistence type="predicted"/>
<dbReference type="Proteomes" id="UP000000763">
    <property type="component" value="Chromosome 3"/>
</dbReference>
<evidence type="ECO:0000313" key="2">
    <source>
        <dbReference type="Proteomes" id="UP000000763"/>
    </source>
</evidence>
<reference evidence="2" key="2">
    <citation type="journal article" date="2008" name="Nucleic Acids Res.">
        <title>The rice annotation project database (RAP-DB): 2008 update.</title>
        <authorList>
            <consortium name="The rice annotation project (RAP)"/>
        </authorList>
    </citation>
    <scope>GENOME REANNOTATION</scope>
    <source>
        <strain evidence="2">cv. Nipponbare</strain>
    </source>
</reference>
<name>Q9FRG5_ORYSJ</name>
<dbReference type="InterPro" id="IPR052806">
    <property type="entry name" value="Fasciclin-like_AGP"/>
</dbReference>
<sequence>MAGAMVMPSLGVRMYDLTDQHIEAALTNLIAGLESEYKFEVNPVLIKVILGVAMSVDEVQDFIFVLEEPAAATATTTMTLPLPRYRHVASPPPPVHAGVAGLGDEQQLEQLARVLSSLGTNEMAFAAPLLANSALLAVWTGSITVFAAPDVFLRSSCTMCSRCHVLLEHIALGERRKNRKGEFY</sequence>
<dbReference type="PANTHER" id="PTHR33985">
    <property type="entry name" value="OS02G0491300 PROTEIN-RELATED"/>
    <property type="match status" value="1"/>
</dbReference>